<sequence length="66" mass="7668">MEVRSLVSVPTLEHVFFPEYKGKKDKYVCMNTLNYKEKYTVAPLSRRPLRCASTSLKAFNLQLETP</sequence>
<dbReference type="EMBL" id="JAOYFB010000037">
    <property type="protein sequence ID" value="KAK4024848.1"/>
    <property type="molecule type" value="Genomic_DNA"/>
</dbReference>
<keyword evidence="2" id="KW-1185">Reference proteome</keyword>
<organism evidence="1 2">
    <name type="scientific">Daphnia magna</name>
    <dbReference type="NCBI Taxonomy" id="35525"/>
    <lineage>
        <taxon>Eukaryota</taxon>
        <taxon>Metazoa</taxon>
        <taxon>Ecdysozoa</taxon>
        <taxon>Arthropoda</taxon>
        <taxon>Crustacea</taxon>
        <taxon>Branchiopoda</taxon>
        <taxon>Diplostraca</taxon>
        <taxon>Cladocera</taxon>
        <taxon>Anomopoda</taxon>
        <taxon>Daphniidae</taxon>
        <taxon>Daphnia</taxon>
    </lineage>
</organism>
<proteinExistence type="predicted"/>
<evidence type="ECO:0000313" key="2">
    <source>
        <dbReference type="Proteomes" id="UP001234178"/>
    </source>
</evidence>
<name>A0ABR0AIE5_9CRUS</name>
<accession>A0ABR0AIE5</accession>
<evidence type="ECO:0000313" key="1">
    <source>
        <dbReference type="EMBL" id="KAK4024848.1"/>
    </source>
</evidence>
<gene>
    <name evidence="1" type="ORF">OUZ56_010343</name>
</gene>
<dbReference type="Proteomes" id="UP001234178">
    <property type="component" value="Unassembled WGS sequence"/>
</dbReference>
<reference evidence="1 2" key="1">
    <citation type="journal article" date="2023" name="Nucleic Acids Res.">
        <title>The hologenome of Daphnia magna reveals possible DNA methylation and microbiome-mediated evolution of the host genome.</title>
        <authorList>
            <person name="Chaturvedi A."/>
            <person name="Li X."/>
            <person name="Dhandapani V."/>
            <person name="Marshall H."/>
            <person name="Kissane S."/>
            <person name="Cuenca-Cambronero M."/>
            <person name="Asole G."/>
            <person name="Calvet F."/>
            <person name="Ruiz-Romero M."/>
            <person name="Marangio P."/>
            <person name="Guigo R."/>
            <person name="Rago D."/>
            <person name="Mirbahai L."/>
            <person name="Eastwood N."/>
            <person name="Colbourne J.K."/>
            <person name="Zhou J."/>
            <person name="Mallon E."/>
            <person name="Orsini L."/>
        </authorList>
    </citation>
    <scope>NUCLEOTIDE SEQUENCE [LARGE SCALE GENOMIC DNA]</scope>
    <source>
        <strain evidence="1">LRV0_1</strain>
    </source>
</reference>
<protein>
    <submittedName>
        <fullName evidence="1">Uncharacterized protein</fullName>
    </submittedName>
</protein>
<comment type="caution">
    <text evidence="1">The sequence shown here is derived from an EMBL/GenBank/DDBJ whole genome shotgun (WGS) entry which is preliminary data.</text>
</comment>